<proteinExistence type="predicted"/>
<dbReference type="InterPro" id="IPR000330">
    <property type="entry name" value="SNF2_N"/>
</dbReference>
<dbReference type="InterPro" id="IPR049730">
    <property type="entry name" value="SNF2/RAD54-like_C"/>
</dbReference>
<evidence type="ECO:0000256" key="1">
    <source>
        <dbReference type="ARBA" id="ARBA00022801"/>
    </source>
</evidence>
<evidence type="ECO:0000259" key="3">
    <source>
        <dbReference type="PROSITE" id="PS51194"/>
    </source>
</evidence>
<dbReference type="AlphaFoldDB" id="F4LQY5"/>
<reference evidence="5" key="1">
    <citation type="journal article" date="2013" name="Genome Announc.">
        <title>First genome sequence of a syntrophic acetate-oxidizing bacterium, Tepidanaerobacter acetatoxydans strain Re1.</title>
        <authorList>
            <person name="Manzoor S."/>
            <person name="Bongcam-Rudloff E."/>
            <person name="Schnurer A."/>
            <person name="Muller B."/>
        </authorList>
    </citation>
    <scope>NUCLEOTIDE SEQUENCE [LARGE SCALE GENOMIC DNA]</scope>
    <source>
        <strain evidence="5">Re1</strain>
    </source>
</reference>
<keyword evidence="1" id="KW-0378">Hydrolase</keyword>
<dbReference type="Pfam" id="PF00271">
    <property type="entry name" value="Helicase_C"/>
    <property type="match status" value="1"/>
</dbReference>
<dbReference type="EMBL" id="HF563609">
    <property type="protein sequence ID" value="CDI40909.1"/>
    <property type="molecule type" value="Genomic_DNA"/>
</dbReference>
<dbReference type="GO" id="GO:0005524">
    <property type="term" value="F:ATP binding"/>
    <property type="evidence" value="ECO:0007669"/>
    <property type="project" value="InterPro"/>
</dbReference>
<dbReference type="CDD" id="cd18793">
    <property type="entry name" value="SF2_C_SNF"/>
    <property type="match status" value="1"/>
</dbReference>
<dbReference type="STRING" id="1209989.TepRe1_2011"/>
<dbReference type="InterPro" id="IPR014001">
    <property type="entry name" value="Helicase_ATP-bd"/>
</dbReference>
<sequence length="1030" mass="118345">MPIVIHGTWIPNTDESFVNTGKFFLWFETRSIDTNYPDIFHNPKKFFPYAYPTKSINELIKKLGLPINNAYKKIVISFLLPTYHSEPISSLSIKKYSERETEITLSDWSVPGIALNIDEAFFTLSSFSDFIEDPEELILGSDLIYWASVTSYVKSLVKSEQFLPDIVQSTEGNYYALWKFAGDPVAYEKSLSNFSSSMPGMAGSTSLGFDAHSLTEHFIAVTLDHLVRNLKTSKIIDMILRAFPEHVESEFIHALLDSKMQPINFNDDFKPFYKKFKKWLTYHQTTYDIPFRLCFKLEEPKKQDGNWVIRFLLQGRDDPSLIVPTDEIWQRGAQNSTLFKLCRNPREILLASLGKASEIYPPLLKSLEKDAPSQWELTAIEAYDFLKHGAGTLEENGFGILVPNWWKKDRADRKVNVKLKLGSKEDHMPSMSTGLMGIDALVDYDIALAIGDEEISVEEWQRLVDIKIPLVNINGQWIEVRKDEINNILNIWSQRKKQNHGKLMLSDAINLANAAFEEESIGQIETQGWFSDLIKKLEEPDSFNVHEQPQSFYGKLRDYQKRGMSWMIYLEKWGLSGCLADDMGLGKTIQILALLLKEKEEGTAGIPTLLVCPTSVVRNWQREAYKFAPTLSLMIHYGQDRLKKKDFKKQALTSDLVITSFGLARRDIKELQSINWKRVVVDEAQNIKNPTSKQTKAIKSIKSQTRIALTGTPVENRLAELWSIMDFLNPGYLGSFNSFRTKFELPIQKYNEKKPLEKLQKLVKPFILRRVKTDPLIIKDLPEKQETKVYCPLTREQASLYEAVVKDTLEKLDDAEGIERRGLILTTLMKLKQICNHPTHFLHDQSKLDGRSGKLIRLSEMLYEALLEGDSALVFTQFREMGELLRIYLDRICDAEVMFLHGGVPITARDDMVQRFQKSKEPKIFILSLKAGGVGLNLTKANHVFHFDRWWNPAVENQATDRAFRIGQKKNVQVYKYICQGTLEERIDELIVKKQKLADYIIGSDEAWLTEMDNEQIADLITLSRKSALE</sequence>
<evidence type="ECO:0000259" key="2">
    <source>
        <dbReference type="PROSITE" id="PS51192"/>
    </source>
</evidence>
<dbReference type="OrthoDB" id="9814088at2"/>
<dbReference type="KEGG" id="tae:TepiRe1_2168"/>
<dbReference type="FunFam" id="3.40.50.300:FF:000533">
    <property type="entry name" value="Helicase, Snf2 family"/>
    <property type="match status" value="1"/>
</dbReference>
<dbReference type="PROSITE" id="PS51192">
    <property type="entry name" value="HELICASE_ATP_BIND_1"/>
    <property type="match status" value="1"/>
</dbReference>
<dbReference type="SMART" id="SM00490">
    <property type="entry name" value="HELICc"/>
    <property type="match status" value="1"/>
</dbReference>
<keyword evidence="5" id="KW-1185">Reference proteome</keyword>
<dbReference type="PROSITE" id="PS51194">
    <property type="entry name" value="HELICASE_CTER"/>
    <property type="match status" value="1"/>
</dbReference>
<dbReference type="SMART" id="SM00487">
    <property type="entry name" value="DEXDc"/>
    <property type="match status" value="1"/>
</dbReference>
<dbReference type="InterPro" id="IPR022138">
    <property type="entry name" value="DUF3670"/>
</dbReference>
<dbReference type="GO" id="GO:0016787">
    <property type="term" value="F:hydrolase activity"/>
    <property type="evidence" value="ECO:0007669"/>
    <property type="project" value="UniProtKB-KW"/>
</dbReference>
<protein>
    <submittedName>
        <fullName evidence="4">SNF2-related protein</fullName>
    </submittedName>
</protein>
<dbReference type="Gene3D" id="3.40.50.10810">
    <property type="entry name" value="Tandem AAA-ATPase domain"/>
    <property type="match status" value="1"/>
</dbReference>
<dbReference type="eggNOG" id="COG0553">
    <property type="taxonomic scope" value="Bacteria"/>
</dbReference>
<dbReference type="RefSeq" id="WP_013779059.1">
    <property type="nucleotide sequence ID" value="NC_015519.1"/>
</dbReference>
<dbReference type="KEGG" id="tep:TepRe1_2011"/>
<dbReference type="Pfam" id="PF12419">
    <property type="entry name" value="DUF3670"/>
    <property type="match status" value="1"/>
</dbReference>
<feature type="domain" description="Helicase ATP-binding" evidence="2">
    <location>
        <begin position="568"/>
        <end position="731"/>
    </location>
</feature>
<evidence type="ECO:0000313" key="4">
    <source>
        <dbReference type="EMBL" id="CDI40909.1"/>
    </source>
</evidence>
<dbReference type="InterPro" id="IPR001650">
    <property type="entry name" value="Helicase_C-like"/>
</dbReference>
<dbReference type="InterPro" id="IPR038718">
    <property type="entry name" value="SNF2-like_sf"/>
</dbReference>
<dbReference type="InterPro" id="IPR027417">
    <property type="entry name" value="P-loop_NTPase"/>
</dbReference>
<dbReference type="Gene3D" id="3.40.50.300">
    <property type="entry name" value="P-loop containing nucleotide triphosphate hydrolases"/>
    <property type="match status" value="1"/>
</dbReference>
<evidence type="ECO:0000313" key="5">
    <source>
        <dbReference type="Proteomes" id="UP000010802"/>
    </source>
</evidence>
<dbReference type="Proteomes" id="UP000010802">
    <property type="component" value="Chromosome"/>
</dbReference>
<dbReference type="HOGENOM" id="CLU_000315_21_8_9"/>
<dbReference type="Pfam" id="PF00176">
    <property type="entry name" value="SNF2-rel_dom"/>
    <property type="match status" value="1"/>
</dbReference>
<dbReference type="PANTHER" id="PTHR10799">
    <property type="entry name" value="SNF2/RAD54 HELICASE FAMILY"/>
    <property type="match status" value="1"/>
</dbReference>
<dbReference type="SUPFAM" id="SSF52540">
    <property type="entry name" value="P-loop containing nucleoside triphosphate hydrolases"/>
    <property type="match status" value="2"/>
</dbReference>
<dbReference type="CDD" id="cd18012">
    <property type="entry name" value="DEXQc_arch_SWI2_SNF2"/>
    <property type="match status" value="1"/>
</dbReference>
<accession>F4LQY5</accession>
<feature type="domain" description="Helicase C-terminal" evidence="3">
    <location>
        <begin position="858"/>
        <end position="1029"/>
    </location>
</feature>
<gene>
    <name evidence="4" type="ordered locus">TEPIRE1_2168</name>
</gene>
<organism evidence="4 5">
    <name type="scientific">Tepidanaerobacter acetatoxydans (strain DSM 21804 / JCM 16047 / Re1)</name>
    <dbReference type="NCBI Taxonomy" id="1209989"/>
    <lineage>
        <taxon>Bacteria</taxon>
        <taxon>Bacillati</taxon>
        <taxon>Bacillota</taxon>
        <taxon>Clostridia</taxon>
        <taxon>Thermosediminibacterales</taxon>
        <taxon>Tepidanaerobacteraceae</taxon>
        <taxon>Tepidanaerobacter</taxon>
    </lineage>
</organism>
<name>F4LQY5_TEPAE</name>